<dbReference type="SUPFAM" id="SSF53448">
    <property type="entry name" value="Nucleotide-diphospho-sugar transferases"/>
    <property type="match status" value="1"/>
</dbReference>
<organism evidence="3 4">
    <name type="scientific">Ideonella paludis</name>
    <dbReference type="NCBI Taxonomy" id="1233411"/>
    <lineage>
        <taxon>Bacteria</taxon>
        <taxon>Pseudomonadati</taxon>
        <taxon>Pseudomonadota</taxon>
        <taxon>Betaproteobacteria</taxon>
        <taxon>Burkholderiales</taxon>
        <taxon>Sphaerotilaceae</taxon>
        <taxon>Ideonella</taxon>
    </lineage>
</organism>
<comment type="caution">
    <text evidence="3">The sequence shown here is derived from an EMBL/GenBank/DDBJ whole genome shotgun (WGS) entry which is preliminary data.</text>
</comment>
<dbReference type="RefSeq" id="WP_210811235.1">
    <property type="nucleotide sequence ID" value="NZ_JAGQDG010000009.1"/>
</dbReference>
<evidence type="ECO:0000259" key="2">
    <source>
        <dbReference type="Pfam" id="PF12804"/>
    </source>
</evidence>
<dbReference type="Proteomes" id="UP000672097">
    <property type="component" value="Unassembled WGS sequence"/>
</dbReference>
<name>A0ABS5E2H2_9BURK</name>
<dbReference type="Gene3D" id="3.90.550.10">
    <property type="entry name" value="Spore Coat Polysaccharide Biosynthesis Protein SpsA, Chain A"/>
    <property type="match status" value="1"/>
</dbReference>
<proteinExistence type="predicted"/>
<dbReference type="InterPro" id="IPR029044">
    <property type="entry name" value="Nucleotide-diphossugar_trans"/>
</dbReference>
<feature type="domain" description="MobA-like NTP transferase" evidence="2">
    <location>
        <begin position="7"/>
        <end position="167"/>
    </location>
</feature>
<reference evidence="3 4" key="1">
    <citation type="submission" date="2021-04" db="EMBL/GenBank/DDBJ databases">
        <title>The genome sequence of type strain Ideonella paludis KCTC 32238.</title>
        <authorList>
            <person name="Liu Y."/>
        </authorList>
    </citation>
    <scope>NUCLEOTIDE SEQUENCE [LARGE SCALE GENOMIC DNA]</scope>
    <source>
        <strain evidence="3 4">KCTC 32238</strain>
    </source>
</reference>
<dbReference type="PANTHER" id="PTHR43777">
    <property type="entry name" value="MOLYBDENUM COFACTOR CYTIDYLYLTRANSFERASE"/>
    <property type="match status" value="1"/>
</dbReference>
<keyword evidence="1" id="KW-0460">Magnesium</keyword>
<evidence type="ECO:0000313" key="4">
    <source>
        <dbReference type="Proteomes" id="UP000672097"/>
    </source>
</evidence>
<accession>A0ABS5E2H2</accession>
<evidence type="ECO:0000256" key="1">
    <source>
        <dbReference type="ARBA" id="ARBA00022842"/>
    </source>
</evidence>
<dbReference type="CDD" id="cd04182">
    <property type="entry name" value="GT_2_like_f"/>
    <property type="match status" value="1"/>
</dbReference>
<dbReference type="Pfam" id="PF12804">
    <property type="entry name" value="NTP_transf_3"/>
    <property type="match status" value="1"/>
</dbReference>
<gene>
    <name evidence="3" type="ORF">KAK11_19985</name>
</gene>
<protein>
    <submittedName>
        <fullName evidence="3">Nucleotidyltransferase family protein</fullName>
    </submittedName>
</protein>
<keyword evidence="4" id="KW-1185">Reference proteome</keyword>
<dbReference type="PANTHER" id="PTHR43777:SF1">
    <property type="entry name" value="MOLYBDENUM COFACTOR CYTIDYLYLTRANSFERASE"/>
    <property type="match status" value="1"/>
</dbReference>
<evidence type="ECO:0000313" key="3">
    <source>
        <dbReference type="EMBL" id="MBQ0937616.1"/>
    </source>
</evidence>
<dbReference type="EMBL" id="JAGQDG010000009">
    <property type="protein sequence ID" value="MBQ0937616.1"/>
    <property type="molecule type" value="Genomic_DNA"/>
</dbReference>
<dbReference type="InterPro" id="IPR025877">
    <property type="entry name" value="MobA-like_NTP_Trfase"/>
</dbReference>
<sequence length="205" mass="21537">MKTGPVVVVLAAGRGARYAGARHKLAEPWGDRTVLGHTLHHAVSTGLPVVVVTTPAFAEEAARHIARKDVVVMGGPDGPPRGGMGDSIAAGVASRPSSSGWLMVPADMPMLLPATIRQVAEALKRHPLAFAQVQGRRGHPVGFGGELYTDLVALTGDEGARRILARYPAHAVEVSDPGSLQDIDTLEDHARLHQQWQAQIGIAAA</sequence>